<dbReference type="GO" id="GO:0003954">
    <property type="term" value="F:NADH dehydrogenase activity"/>
    <property type="evidence" value="ECO:0007669"/>
    <property type="project" value="TreeGrafter"/>
</dbReference>
<keyword evidence="3 7" id="KW-1133">Transmembrane helix</keyword>
<feature type="transmembrane region" description="Helical" evidence="7">
    <location>
        <begin position="303"/>
        <end position="321"/>
    </location>
</feature>
<dbReference type="GO" id="GO:0015990">
    <property type="term" value="P:electron transport coupled proton transport"/>
    <property type="evidence" value="ECO:0007669"/>
    <property type="project" value="TreeGrafter"/>
</dbReference>
<dbReference type="NCBIfam" id="TIGR01974">
    <property type="entry name" value="NDH_I_L"/>
    <property type="match status" value="1"/>
</dbReference>
<feature type="transmembrane region" description="Helical" evidence="7">
    <location>
        <begin position="137"/>
        <end position="157"/>
    </location>
</feature>
<feature type="transmembrane region" description="Helical" evidence="7">
    <location>
        <begin position="327"/>
        <end position="352"/>
    </location>
</feature>
<feature type="transmembrane region" description="Helical" evidence="7">
    <location>
        <begin position="373"/>
        <end position="394"/>
    </location>
</feature>
<evidence type="ECO:0000256" key="3">
    <source>
        <dbReference type="ARBA" id="ARBA00022989"/>
    </source>
</evidence>
<feature type="region of interest" description="Disordered" evidence="6">
    <location>
        <begin position="556"/>
        <end position="576"/>
    </location>
</feature>
<feature type="transmembrane region" description="Helical" evidence="7">
    <location>
        <begin position="495"/>
        <end position="517"/>
    </location>
</feature>
<dbReference type="InterPro" id="IPR018393">
    <property type="entry name" value="NADHpl_OxRdtase_5_subgr"/>
</dbReference>
<dbReference type="PRINTS" id="PR01434">
    <property type="entry name" value="NADHDHGNASE5"/>
</dbReference>
<dbReference type="InterPro" id="IPR003945">
    <property type="entry name" value="NU5C-like"/>
</dbReference>
<name>A0AAU2H1U0_9ACTN</name>
<dbReference type="AlphaFoldDB" id="A0AAU2H1U0"/>
<reference evidence="10" key="1">
    <citation type="submission" date="2022-10" db="EMBL/GenBank/DDBJ databases">
        <title>The complete genomes of actinobacterial strains from the NBC collection.</title>
        <authorList>
            <person name="Joergensen T.S."/>
            <person name="Alvarez Arevalo M."/>
            <person name="Sterndorff E.B."/>
            <person name="Faurdal D."/>
            <person name="Vuksanovic O."/>
            <person name="Mourched A.-S."/>
            <person name="Charusanti P."/>
            <person name="Shaw S."/>
            <person name="Blin K."/>
            <person name="Weber T."/>
        </authorList>
    </citation>
    <scope>NUCLEOTIDE SEQUENCE</scope>
    <source>
        <strain evidence="10">NBC_00060</strain>
    </source>
</reference>
<dbReference type="GO" id="GO:0042773">
    <property type="term" value="P:ATP synthesis coupled electron transport"/>
    <property type="evidence" value="ECO:0007669"/>
    <property type="project" value="InterPro"/>
</dbReference>
<dbReference type="GO" id="GO:0008137">
    <property type="term" value="F:NADH dehydrogenase (ubiquinone) activity"/>
    <property type="evidence" value="ECO:0007669"/>
    <property type="project" value="InterPro"/>
</dbReference>
<feature type="transmembrane region" description="Helical" evidence="7">
    <location>
        <begin position="245"/>
        <end position="263"/>
    </location>
</feature>
<keyword evidence="10" id="KW-0560">Oxidoreductase</keyword>
<feature type="transmembrane region" description="Helical" evidence="7">
    <location>
        <begin position="6"/>
        <end position="24"/>
    </location>
</feature>
<dbReference type="PANTHER" id="PTHR42829:SF2">
    <property type="entry name" value="NADH-UBIQUINONE OXIDOREDUCTASE CHAIN 5"/>
    <property type="match status" value="1"/>
</dbReference>
<keyword evidence="2 5" id="KW-0812">Transmembrane</keyword>
<organism evidence="10">
    <name type="scientific">Streptomyces sp. NBC_00060</name>
    <dbReference type="NCBI Taxonomy" id="2975636"/>
    <lineage>
        <taxon>Bacteria</taxon>
        <taxon>Bacillati</taxon>
        <taxon>Actinomycetota</taxon>
        <taxon>Actinomycetes</taxon>
        <taxon>Kitasatosporales</taxon>
        <taxon>Streptomycetaceae</taxon>
        <taxon>Streptomyces</taxon>
    </lineage>
</organism>
<dbReference type="EC" id="1.6.5.-" evidence="10"/>
<feature type="transmembrane region" description="Helical" evidence="7">
    <location>
        <begin position="200"/>
        <end position="224"/>
    </location>
</feature>
<evidence type="ECO:0000256" key="1">
    <source>
        <dbReference type="ARBA" id="ARBA00004127"/>
    </source>
</evidence>
<evidence type="ECO:0000259" key="8">
    <source>
        <dbReference type="Pfam" id="PF00361"/>
    </source>
</evidence>
<evidence type="ECO:0000256" key="2">
    <source>
        <dbReference type="ARBA" id="ARBA00022692"/>
    </source>
</evidence>
<accession>A0AAU2H1U0</accession>
<dbReference type="InterPro" id="IPR001750">
    <property type="entry name" value="ND/Mrp_TM"/>
</dbReference>
<keyword evidence="4 7" id="KW-0472">Membrane</keyword>
<dbReference type="Pfam" id="PF00361">
    <property type="entry name" value="Proton_antipo_M"/>
    <property type="match status" value="1"/>
</dbReference>
<dbReference type="Gene3D" id="1.20.5.2700">
    <property type="match status" value="1"/>
</dbReference>
<dbReference type="GO" id="GO:0016020">
    <property type="term" value="C:membrane"/>
    <property type="evidence" value="ECO:0007669"/>
    <property type="project" value="UniProtKB-SubCell"/>
</dbReference>
<dbReference type="PRINTS" id="PR01435">
    <property type="entry name" value="NPOXDRDTASE5"/>
</dbReference>
<feature type="transmembrane region" description="Helical" evidence="7">
    <location>
        <begin position="420"/>
        <end position="442"/>
    </location>
</feature>
<evidence type="ECO:0000256" key="7">
    <source>
        <dbReference type="SAM" id="Phobius"/>
    </source>
</evidence>
<feature type="transmembrane region" description="Helical" evidence="7">
    <location>
        <begin position="169"/>
        <end position="188"/>
    </location>
</feature>
<dbReference type="Pfam" id="PF00662">
    <property type="entry name" value="Proton_antipo_N"/>
    <property type="match status" value="1"/>
</dbReference>
<dbReference type="InterPro" id="IPR001516">
    <property type="entry name" value="Proton_antipo_N"/>
</dbReference>
<feature type="transmembrane region" description="Helical" evidence="7">
    <location>
        <begin position="36"/>
        <end position="56"/>
    </location>
</feature>
<dbReference type="EMBL" id="CP108253">
    <property type="protein sequence ID" value="WTU40960.1"/>
    <property type="molecule type" value="Genomic_DNA"/>
</dbReference>
<feature type="domain" description="NADH-Ubiquinone oxidoreductase (complex I) chain 5 N-terminal" evidence="9">
    <location>
        <begin position="68"/>
        <end position="115"/>
    </location>
</feature>
<proteinExistence type="predicted"/>
<comment type="subcellular location">
    <subcellularLocation>
        <location evidence="1">Endomembrane system</location>
        <topology evidence="1">Multi-pass membrane protein</topology>
    </subcellularLocation>
    <subcellularLocation>
        <location evidence="5">Membrane</location>
        <topology evidence="5">Multi-pass membrane protein</topology>
    </subcellularLocation>
</comment>
<sequence>MTTTTLAVLVPLLPFLGAAAGLLLGRTAPGYVRPLAVLPTLAAFVLAVVVAVDQGGGKSIDASRRLTPTGSVPVDLALHLDGFAVLVAVLVGLVATCVQLYSTGYLRDDPRYPSYAALVSLFTSAMLLVVYSGDLMLLLVGWEIMGICSYFLVGHYWETPEARAASLKAFLVTKLGDVPFLIGLFALATDAGTFRITGVVQAALTGGIDHPTLIALLLLAGVAGKSAQFPLHTWLPDAMAGPTPVSALIHAATMVAAGIYFVARLLPVFAASAAALTVLAVMAAVTMVGSALAALAQDDIKRVLAYSTIGQLGYMSGALAVGDRGAAVFHLLSHGAFKALLFLAAGVIIHAAGTNSLSAMSRMDGLAKRIPDAYWTMTVALLALAAIPPFAGFFSKEAVLSAAEHTALGHSTVAPQGTGWIVLIAGLLTALLTAAYATRLWLMAFRGKGAPAPDHGRQPVAMNAVLWVLAIPSIGFGLTTGYLDDWFDGHALTPALTTSVLSTGVALVGGLVTYATWRHTSALAARTPIGAVAAHPEADGGLVEEEAIASHAPAYGDIARPSPDHRPSTSGSAAPLLDAYDPADPGRLLLGPLHRHAVTGFHLDAFYRTLFVRPVLAAASLVRFLDREVVETYVQGAGALPRWLGAAVRKAQTGNVQTYLSALLAGSAVLALVAVVLANANAGS</sequence>
<evidence type="ECO:0000313" key="10">
    <source>
        <dbReference type="EMBL" id="WTU40960.1"/>
    </source>
</evidence>
<evidence type="ECO:0000259" key="9">
    <source>
        <dbReference type="Pfam" id="PF00662"/>
    </source>
</evidence>
<feature type="transmembrane region" description="Helical" evidence="7">
    <location>
        <begin position="112"/>
        <end position="131"/>
    </location>
</feature>
<dbReference type="PANTHER" id="PTHR42829">
    <property type="entry name" value="NADH-UBIQUINONE OXIDOREDUCTASE CHAIN 5"/>
    <property type="match status" value="1"/>
</dbReference>
<feature type="transmembrane region" description="Helical" evidence="7">
    <location>
        <begin position="463"/>
        <end position="483"/>
    </location>
</feature>
<dbReference type="GO" id="GO:0012505">
    <property type="term" value="C:endomembrane system"/>
    <property type="evidence" value="ECO:0007669"/>
    <property type="project" value="UniProtKB-SubCell"/>
</dbReference>
<evidence type="ECO:0000256" key="4">
    <source>
        <dbReference type="ARBA" id="ARBA00023136"/>
    </source>
</evidence>
<feature type="transmembrane region" description="Helical" evidence="7">
    <location>
        <begin position="76"/>
        <end position="100"/>
    </location>
</feature>
<gene>
    <name evidence="10" type="ORF">OHV25_15835</name>
</gene>
<protein>
    <submittedName>
        <fullName evidence="10">NADH-quinone oxidoreductase subunit L</fullName>
        <ecNumber evidence="10">1.6.5.-</ecNumber>
    </submittedName>
</protein>
<feature type="domain" description="NADH:quinone oxidoreductase/Mrp antiporter transmembrane" evidence="8">
    <location>
        <begin position="132"/>
        <end position="403"/>
    </location>
</feature>
<feature type="transmembrane region" description="Helical" evidence="7">
    <location>
        <begin position="269"/>
        <end position="296"/>
    </location>
</feature>
<feature type="transmembrane region" description="Helical" evidence="7">
    <location>
        <begin position="659"/>
        <end position="680"/>
    </location>
</feature>
<evidence type="ECO:0000256" key="5">
    <source>
        <dbReference type="RuleBase" id="RU000320"/>
    </source>
</evidence>
<evidence type="ECO:0000256" key="6">
    <source>
        <dbReference type="SAM" id="MobiDB-lite"/>
    </source>
</evidence>